<dbReference type="AlphaFoldDB" id="C3XBE0"/>
<dbReference type="EMBL" id="GG658170">
    <property type="protein sequence ID" value="EEO30516.1"/>
    <property type="molecule type" value="Genomic_DNA"/>
</dbReference>
<dbReference type="Pfam" id="PF00483">
    <property type="entry name" value="NTP_transferase"/>
    <property type="match status" value="1"/>
</dbReference>
<name>C3XBE0_OXAFO</name>
<dbReference type="InterPro" id="IPR050065">
    <property type="entry name" value="GlmU-like"/>
</dbReference>
<dbReference type="InterPro" id="IPR029044">
    <property type="entry name" value="Nucleotide-diphossugar_trans"/>
</dbReference>
<dbReference type="SUPFAM" id="SSF53448">
    <property type="entry name" value="Nucleotide-diphospho-sugar transferases"/>
    <property type="match status" value="1"/>
</dbReference>
<keyword evidence="5" id="KW-1185">Reference proteome</keyword>
<dbReference type="STRING" id="847.BRW83_0550"/>
<dbReference type="InterPro" id="IPR005835">
    <property type="entry name" value="NTP_transferase_dom"/>
</dbReference>
<gene>
    <name evidence="4" type="ORF">OFBG_01544</name>
</gene>
<proteinExistence type="predicted"/>
<accession>C3XBE0</accession>
<evidence type="ECO:0000259" key="3">
    <source>
        <dbReference type="Pfam" id="PF00483"/>
    </source>
</evidence>
<dbReference type="PANTHER" id="PTHR43584">
    <property type="entry name" value="NUCLEOTIDYL TRANSFERASE"/>
    <property type="match status" value="1"/>
</dbReference>
<keyword evidence="2" id="KW-0548">Nucleotidyltransferase</keyword>
<evidence type="ECO:0000313" key="5">
    <source>
        <dbReference type="Proteomes" id="UP000005089"/>
    </source>
</evidence>
<evidence type="ECO:0000256" key="1">
    <source>
        <dbReference type="ARBA" id="ARBA00022679"/>
    </source>
</evidence>
<dbReference type="Proteomes" id="UP000005089">
    <property type="component" value="Unassembled WGS sequence"/>
</dbReference>
<sequence length="238" mass="26648">MKAMIFAAGRGNRMRPLTDTCPKPLLKVRGRPLIVWHIVNLVRAGITEIVINHAHLGEQIEEMLGDGSRYGAAISYSHEESALETAGGIAKARHLLGEDPFVTIAADVYCPYFDFEEVKTVLQDNDVWGKPYDLASRDVAWLYLVPNPPFHPHGDFALNSFTVKNEGEPKWTYSGIGVFRMSMFDSVQAGEKMQLGTLLREYISRGLVGGEIYRGEWKNVNTIEELDRLNAIANKKPD</sequence>
<dbReference type="NCBIfam" id="NF045761">
    <property type="entry name" value="NAMPUrTaseMurU"/>
    <property type="match status" value="1"/>
</dbReference>
<dbReference type="HOGENOM" id="CLU_029499_2_1_4"/>
<evidence type="ECO:0000256" key="2">
    <source>
        <dbReference type="ARBA" id="ARBA00022695"/>
    </source>
</evidence>
<organism evidence="4 5">
    <name type="scientific">Oxalobacter formigenes OXCC13</name>
    <dbReference type="NCBI Taxonomy" id="556269"/>
    <lineage>
        <taxon>Bacteria</taxon>
        <taxon>Pseudomonadati</taxon>
        <taxon>Pseudomonadota</taxon>
        <taxon>Betaproteobacteria</taxon>
        <taxon>Burkholderiales</taxon>
        <taxon>Oxalobacteraceae</taxon>
        <taxon>Oxalobacter</taxon>
    </lineage>
</organism>
<dbReference type="PANTHER" id="PTHR43584:SF8">
    <property type="entry name" value="N-ACETYLMURAMATE ALPHA-1-PHOSPHATE URIDYLYLTRANSFERASE"/>
    <property type="match status" value="1"/>
</dbReference>
<evidence type="ECO:0000313" key="4">
    <source>
        <dbReference type="EMBL" id="EEO30516.1"/>
    </source>
</evidence>
<dbReference type="RefSeq" id="WP_005881736.1">
    <property type="nucleotide sequence ID" value="NZ_CP019430.1"/>
</dbReference>
<dbReference type="GeneID" id="77134460"/>
<dbReference type="Gene3D" id="3.90.550.10">
    <property type="entry name" value="Spore Coat Polysaccharide Biosynthesis Protein SpsA, Chain A"/>
    <property type="match status" value="1"/>
</dbReference>
<keyword evidence="1 4" id="KW-0808">Transferase</keyword>
<dbReference type="CDD" id="cd06422">
    <property type="entry name" value="NTP_transferase_like_1"/>
    <property type="match status" value="1"/>
</dbReference>
<dbReference type="eggNOG" id="COG1208">
    <property type="taxonomic scope" value="Bacteria"/>
</dbReference>
<feature type="domain" description="Nucleotidyl transferase" evidence="3">
    <location>
        <begin position="2"/>
        <end position="118"/>
    </location>
</feature>
<dbReference type="GO" id="GO:0016779">
    <property type="term" value="F:nucleotidyltransferase activity"/>
    <property type="evidence" value="ECO:0007669"/>
    <property type="project" value="UniProtKB-KW"/>
</dbReference>
<reference evidence="4 5" key="1">
    <citation type="submission" date="2009-02" db="EMBL/GenBank/DDBJ databases">
        <title>The Genome Sequence of Oxalobacter formigenes OXCC13.</title>
        <authorList>
            <consortium name="The Broad Institute Genome Sequencing Platform"/>
            <person name="Ward D."/>
            <person name="Young S.K."/>
            <person name="Kodira C.D."/>
            <person name="Zeng Q."/>
            <person name="Koehrsen M."/>
            <person name="Alvarado L."/>
            <person name="Berlin A."/>
            <person name="Borenstein D."/>
            <person name="Chen Z."/>
            <person name="Engels R."/>
            <person name="Freedman E."/>
            <person name="Gellesch M."/>
            <person name="Goldberg J."/>
            <person name="Griggs A."/>
            <person name="Gujja S."/>
            <person name="Heiman D."/>
            <person name="Hepburn T."/>
            <person name="Howarth C."/>
            <person name="Jen D."/>
            <person name="Larson L."/>
            <person name="Lewis B."/>
            <person name="Mehta T."/>
            <person name="Park D."/>
            <person name="Pearson M."/>
            <person name="Roberts A."/>
            <person name="Saif S."/>
            <person name="Shea T."/>
            <person name="Shenoy N."/>
            <person name="Sisk P."/>
            <person name="Stolte C."/>
            <person name="Sykes S."/>
            <person name="Walk T."/>
            <person name="White J."/>
            <person name="Yandava C."/>
            <person name="Allison M.J."/>
            <person name="Lander E."/>
            <person name="Nusbaum C."/>
            <person name="Galagan J."/>
            <person name="Birren B."/>
        </authorList>
    </citation>
    <scope>NUCLEOTIDE SEQUENCE [LARGE SCALE GENOMIC DNA]</scope>
    <source>
        <strain evidence="4 5">OXCC13</strain>
    </source>
</reference>
<dbReference type="OrthoDB" id="9788272at2"/>
<protein>
    <submittedName>
        <fullName evidence="4">Nucleotidyl transferase</fullName>
    </submittedName>
</protein>
<dbReference type="InterPro" id="IPR054790">
    <property type="entry name" value="MurU"/>
</dbReference>